<accession>A0A3B1A5L4</accession>
<feature type="non-terminal residue" evidence="3">
    <location>
        <position position="164"/>
    </location>
</feature>
<protein>
    <submittedName>
        <fullName evidence="3">Periplasmic serine proteases (ClpP class)</fullName>
    </submittedName>
</protein>
<reference evidence="3" key="1">
    <citation type="submission" date="2018-06" db="EMBL/GenBank/DDBJ databases">
        <authorList>
            <person name="Zhirakovskaya E."/>
        </authorList>
    </citation>
    <scope>NUCLEOTIDE SEQUENCE</scope>
</reference>
<dbReference type="GO" id="GO:0006508">
    <property type="term" value="P:proteolysis"/>
    <property type="evidence" value="ECO:0007669"/>
    <property type="project" value="UniProtKB-KW"/>
</dbReference>
<dbReference type="InterPro" id="IPR029045">
    <property type="entry name" value="ClpP/crotonase-like_dom_sf"/>
</dbReference>
<keyword evidence="2" id="KW-0812">Transmembrane</keyword>
<dbReference type="Gene3D" id="3.90.226.10">
    <property type="entry name" value="2-enoyl-CoA Hydratase, Chain A, domain 1"/>
    <property type="match status" value="1"/>
</dbReference>
<feature type="compositionally biased region" description="Basic and acidic residues" evidence="1">
    <location>
        <begin position="40"/>
        <end position="51"/>
    </location>
</feature>
<dbReference type="SUPFAM" id="SSF52096">
    <property type="entry name" value="ClpP/crotonase"/>
    <property type="match status" value="1"/>
</dbReference>
<gene>
    <name evidence="3" type="ORF">MNBD_GAMMA19-298</name>
</gene>
<organism evidence="3">
    <name type="scientific">hydrothermal vent metagenome</name>
    <dbReference type="NCBI Taxonomy" id="652676"/>
    <lineage>
        <taxon>unclassified sequences</taxon>
        <taxon>metagenomes</taxon>
        <taxon>ecological metagenomes</taxon>
    </lineage>
</organism>
<feature type="transmembrane region" description="Helical" evidence="2">
    <location>
        <begin position="76"/>
        <end position="93"/>
    </location>
</feature>
<keyword evidence="2" id="KW-0472">Membrane</keyword>
<dbReference type="GO" id="GO:0008233">
    <property type="term" value="F:peptidase activity"/>
    <property type="evidence" value="ECO:0007669"/>
    <property type="project" value="UniProtKB-KW"/>
</dbReference>
<evidence type="ECO:0000256" key="1">
    <source>
        <dbReference type="SAM" id="MobiDB-lite"/>
    </source>
</evidence>
<dbReference type="EMBL" id="UOFV01000233">
    <property type="protein sequence ID" value="VAX01039.1"/>
    <property type="molecule type" value="Genomic_DNA"/>
</dbReference>
<name>A0A3B1A5L4_9ZZZZ</name>
<evidence type="ECO:0000313" key="3">
    <source>
        <dbReference type="EMBL" id="VAX01039.1"/>
    </source>
</evidence>
<evidence type="ECO:0000256" key="2">
    <source>
        <dbReference type="SAM" id="Phobius"/>
    </source>
</evidence>
<keyword evidence="2" id="KW-1133">Transmembrane helix</keyword>
<dbReference type="AlphaFoldDB" id="A0A3B1A5L4"/>
<keyword evidence="3" id="KW-0378">Hydrolase</keyword>
<feature type="region of interest" description="Disordered" evidence="1">
    <location>
        <begin position="1"/>
        <end position="51"/>
    </location>
</feature>
<proteinExistence type="predicted"/>
<sequence length="164" mass="18242">MSDYDKTDAQKPPVSSEPNATNDVDVWTHGETVSDPMGATDKKDQKTSNPDWERETLNRLAFAAINEQRRARRWSIFFKSLFFVYLFAIILYIPTDWGESGITHDEHTALIDLEGVIAANTQASADNLVSGLRAAFKDKKTAAIIMRINSPGGSPVQAGYVYDE</sequence>
<keyword evidence="3" id="KW-0645">Protease</keyword>